<organism evidence="2 3">
    <name type="scientific">Phytophthora cactorum</name>
    <dbReference type="NCBI Taxonomy" id="29920"/>
    <lineage>
        <taxon>Eukaryota</taxon>
        <taxon>Sar</taxon>
        <taxon>Stramenopiles</taxon>
        <taxon>Oomycota</taxon>
        <taxon>Peronosporomycetes</taxon>
        <taxon>Peronosporales</taxon>
        <taxon>Peronosporaceae</taxon>
        <taxon>Phytophthora</taxon>
    </lineage>
</organism>
<dbReference type="EMBL" id="RCMG01000637">
    <property type="protein sequence ID" value="KAG2851027.1"/>
    <property type="molecule type" value="Genomic_DNA"/>
</dbReference>
<dbReference type="VEuPathDB" id="FungiDB:PC110_g3509"/>
<comment type="caution">
    <text evidence="2">The sequence shown here is derived from an EMBL/GenBank/DDBJ whole genome shotgun (WGS) entry which is preliminary data.</text>
</comment>
<keyword evidence="3" id="KW-1185">Reference proteome</keyword>
<dbReference type="Proteomes" id="UP000735874">
    <property type="component" value="Unassembled WGS sequence"/>
</dbReference>
<evidence type="ECO:0000313" key="1">
    <source>
        <dbReference type="EMBL" id="KAG2851027.1"/>
    </source>
</evidence>
<evidence type="ECO:0000313" key="3">
    <source>
        <dbReference type="Proteomes" id="UP000251314"/>
    </source>
</evidence>
<dbReference type="Proteomes" id="UP000251314">
    <property type="component" value="Unassembled WGS sequence"/>
</dbReference>
<protein>
    <submittedName>
        <fullName evidence="2">Uncharacterized protein</fullName>
    </submittedName>
</protein>
<proteinExistence type="predicted"/>
<reference evidence="2 3" key="1">
    <citation type="submission" date="2018-01" db="EMBL/GenBank/DDBJ databases">
        <title>Draft genome of the strawberry crown rot pathogen Phytophthora cactorum.</title>
        <authorList>
            <person name="Armitage A.D."/>
            <person name="Lysoe E."/>
            <person name="Nellist C.F."/>
            <person name="Harrison R.J."/>
            <person name="Brurberg M.B."/>
        </authorList>
    </citation>
    <scope>NUCLEOTIDE SEQUENCE [LARGE SCALE GENOMIC DNA]</scope>
    <source>
        <strain evidence="2 3">10300</strain>
    </source>
</reference>
<name>A0A329SUD2_9STRA</name>
<gene>
    <name evidence="2" type="ORF">PC110_g3509</name>
    <name evidence="1" type="ORF">PC113_g16267</name>
</gene>
<dbReference type="OrthoDB" id="108444at2759"/>
<accession>A0A329SUD2</accession>
<sequence length="105" mass="12312">MKSQPQALEADRIAATLEKLASDYHRDFRLYARRQKSGKTPPRTEERWAHFSRISEVLAQRIQRARQAMPPPKLPGNLSKFDRQLRGFAEKYPDRVPVSLWCHLL</sequence>
<evidence type="ECO:0000313" key="2">
    <source>
        <dbReference type="EMBL" id="RAW40249.1"/>
    </source>
</evidence>
<reference evidence="1" key="2">
    <citation type="submission" date="2018-10" db="EMBL/GenBank/DDBJ databases">
        <title>Effector identification in a new, highly contiguous assembly of the strawberry crown rot pathogen Phytophthora cactorum.</title>
        <authorList>
            <person name="Armitage A.D."/>
            <person name="Nellist C.F."/>
            <person name="Bates H."/>
            <person name="Vickerstaff R.J."/>
            <person name="Harrison R.J."/>
        </authorList>
    </citation>
    <scope>NUCLEOTIDE SEQUENCE</scope>
    <source>
        <strain evidence="1">15-7</strain>
    </source>
</reference>
<dbReference type="EMBL" id="MJFZ01000050">
    <property type="protein sequence ID" value="RAW40249.1"/>
    <property type="molecule type" value="Genomic_DNA"/>
</dbReference>
<dbReference type="AlphaFoldDB" id="A0A329SUD2"/>